<organism evidence="2 3">
    <name type="scientific">Vibrio fortis</name>
    <dbReference type="NCBI Taxonomy" id="212667"/>
    <lineage>
        <taxon>Bacteria</taxon>
        <taxon>Pseudomonadati</taxon>
        <taxon>Pseudomonadota</taxon>
        <taxon>Gammaproteobacteria</taxon>
        <taxon>Vibrionales</taxon>
        <taxon>Vibrionaceae</taxon>
        <taxon>Vibrio</taxon>
    </lineage>
</organism>
<proteinExistence type="predicted"/>
<dbReference type="PANTHER" id="PTHR33121:SF76">
    <property type="entry name" value="SIGNALING PROTEIN"/>
    <property type="match status" value="1"/>
</dbReference>
<dbReference type="Proteomes" id="UP000326789">
    <property type="component" value="Unassembled WGS sequence"/>
</dbReference>
<dbReference type="InterPro" id="IPR050706">
    <property type="entry name" value="Cyclic-di-GMP_PDE-like"/>
</dbReference>
<gene>
    <name evidence="2" type="ORF">F2P58_22255</name>
</gene>
<feature type="domain" description="EAL" evidence="1">
    <location>
        <begin position="54"/>
        <end position="307"/>
    </location>
</feature>
<accession>A0A5N3QSQ2</accession>
<dbReference type="CDD" id="cd01948">
    <property type="entry name" value="EAL"/>
    <property type="match status" value="1"/>
</dbReference>
<evidence type="ECO:0000259" key="1">
    <source>
        <dbReference type="PROSITE" id="PS50883"/>
    </source>
</evidence>
<dbReference type="GO" id="GO:0071111">
    <property type="term" value="F:cyclic-guanylate-specific phosphodiesterase activity"/>
    <property type="evidence" value="ECO:0007669"/>
    <property type="project" value="InterPro"/>
</dbReference>
<reference evidence="2 3" key="1">
    <citation type="submission" date="2019-09" db="EMBL/GenBank/DDBJ databases">
        <title>Whole genome sequence of Vibrio fortis.</title>
        <authorList>
            <person name="Das S.K."/>
        </authorList>
    </citation>
    <scope>NUCLEOTIDE SEQUENCE [LARGE SCALE GENOMIC DNA]</scope>
    <source>
        <strain evidence="2 3">AN60</strain>
    </source>
</reference>
<dbReference type="PANTHER" id="PTHR33121">
    <property type="entry name" value="CYCLIC DI-GMP PHOSPHODIESTERASE PDEF"/>
    <property type="match status" value="1"/>
</dbReference>
<protein>
    <submittedName>
        <fullName evidence="2">EAL domain-containing protein</fullName>
    </submittedName>
</protein>
<dbReference type="Gene3D" id="3.20.20.450">
    <property type="entry name" value="EAL domain"/>
    <property type="match status" value="1"/>
</dbReference>
<sequence>MDYFWVSNTASLSNQENPPAIRGRVLCFCTEIKVTPAVDEEAKMFVDYLSGYIKKSKNGYYYANYESYQLESYFQPIYDREGVVFAYEGLVRVTTDQGERIPPDVFFESVYRDGSKEELVTMICVRLHLLNYTKLKAIHANKKLFLNVSPTVFETQTSSVRALDLKYQMMLAIGITPEDIVYEIVEQPGKNIAQEIRGIKALRKYGSSIAVDDFGSGCTTMKRVKSLTPDIVKIDKRLVQNYTMFKNEILALIEHCRGLKMLVVAEGIESKQQLNYFKSLGVALFQGFLLARPESVAFYTQQDEPLTV</sequence>
<comment type="caution">
    <text evidence="2">The sequence shown here is derived from an EMBL/GenBank/DDBJ whole genome shotgun (WGS) entry which is preliminary data.</text>
</comment>
<dbReference type="SUPFAM" id="SSF141868">
    <property type="entry name" value="EAL domain-like"/>
    <property type="match status" value="1"/>
</dbReference>
<dbReference type="PROSITE" id="PS50883">
    <property type="entry name" value="EAL"/>
    <property type="match status" value="1"/>
</dbReference>
<name>A0A5N3QSQ2_9VIBR</name>
<dbReference type="AlphaFoldDB" id="A0A5N3QSQ2"/>
<dbReference type="EMBL" id="VWSE01000010">
    <property type="protein sequence ID" value="KAB0285257.1"/>
    <property type="molecule type" value="Genomic_DNA"/>
</dbReference>
<evidence type="ECO:0000313" key="3">
    <source>
        <dbReference type="Proteomes" id="UP000326789"/>
    </source>
</evidence>
<dbReference type="Pfam" id="PF00563">
    <property type="entry name" value="EAL"/>
    <property type="match status" value="1"/>
</dbReference>
<dbReference type="InterPro" id="IPR001633">
    <property type="entry name" value="EAL_dom"/>
</dbReference>
<evidence type="ECO:0000313" key="2">
    <source>
        <dbReference type="EMBL" id="KAB0285257.1"/>
    </source>
</evidence>
<dbReference type="InterPro" id="IPR035919">
    <property type="entry name" value="EAL_sf"/>
</dbReference>
<dbReference type="SMART" id="SM00052">
    <property type="entry name" value="EAL"/>
    <property type="match status" value="1"/>
</dbReference>